<gene>
    <name evidence="1" type="ORF">HF838_07980</name>
</gene>
<accession>A0A848CXQ2</accession>
<dbReference type="EMBL" id="JABAGO010000011">
    <property type="protein sequence ID" value="NME98196.1"/>
    <property type="molecule type" value="Genomic_DNA"/>
</dbReference>
<dbReference type="RefSeq" id="WP_021622153.1">
    <property type="nucleotide sequence ID" value="NZ_CABKST010000163.1"/>
</dbReference>
<protein>
    <submittedName>
        <fullName evidence="1">Uncharacterized protein</fullName>
    </submittedName>
</protein>
<reference evidence="1 2" key="1">
    <citation type="submission" date="2020-04" db="EMBL/GenBank/DDBJ databases">
        <authorList>
            <person name="Hitch T.C.A."/>
            <person name="Wylensek D."/>
            <person name="Clavel T."/>
        </authorList>
    </citation>
    <scope>NUCLEOTIDE SEQUENCE [LARGE SCALE GENOMIC DNA]</scope>
    <source>
        <strain evidence="1 2">WB01_D5_05</strain>
    </source>
</reference>
<dbReference type="AlphaFoldDB" id="A0A848CXQ2"/>
<evidence type="ECO:0000313" key="1">
    <source>
        <dbReference type="EMBL" id="NME98196.1"/>
    </source>
</evidence>
<dbReference type="Proteomes" id="UP000561326">
    <property type="component" value="Unassembled WGS sequence"/>
</dbReference>
<dbReference type="GeneID" id="92839670"/>
<comment type="caution">
    <text evidence="1">The sequence shown here is derived from an EMBL/GenBank/DDBJ whole genome shotgun (WGS) entry which is preliminary data.</text>
</comment>
<proteinExistence type="predicted"/>
<organism evidence="1 2">
    <name type="scientific">Aneurinibacillus aneurinilyticus</name>
    <name type="common">Bacillus aneurinolyticus</name>
    <dbReference type="NCBI Taxonomy" id="1391"/>
    <lineage>
        <taxon>Bacteria</taxon>
        <taxon>Bacillati</taxon>
        <taxon>Bacillota</taxon>
        <taxon>Bacilli</taxon>
        <taxon>Bacillales</taxon>
        <taxon>Paenibacillaceae</taxon>
        <taxon>Aneurinibacillus group</taxon>
        <taxon>Aneurinibacillus</taxon>
    </lineage>
</organism>
<name>A0A848CXQ2_ANEAE</name>
<sequence length="85" mass="9735">MHLLSSILWIINRCDFDRVINLSSHYKSSGKFPDIKAGTWEIGKNDSGNEIHYSDIDSLGATLAMEVNKENELTIIEFIAYDWDK</sequence>
<evidence type="ECO:0000313" key="2">
    <source>
        <dbReference type="Proteomes" id="UP000561326"/>
    </source>
</evidence>